<dbReference type="Proteomes" id="UP000053480">
    <property type="component" value="Unassembled WGS sequence"/>
</dbReference>
<comment type="caution">
    <text evidence="1">The sequence shown here is derived from an EMBL/GenBank/DDBJ whole genome shotgun (WGS) entry which is preliminary data.</text>
</comment>
<evidence type="ECO:0000313" key="2">
    <source>
        <dbReference type="Proteomes" id="UP000053480"/>
    </source>
</evidence>
<name>A0ACC6TL92_9CREN</name>
<protein>
    <submittedName>
        <fullName evidence="1">Adenosylcobinamide-GDP ribazoletransferase</fullName>
        <ecNumber evidence="1">2.7.8.26</ecNumber>
    </submittedName>
</protein>
<dbReference type="EMBL" id="JZWS03000001">
    <property type="protein sequence ID" value="MEW9490617.1"/>
    <property type="molecule type" value="Genomic_DNA"/>
</dbReference>
<reference evidence="1" key="1">
    <citation type="submission" date="2024-07" db="EMBL/GenBank/DDBJ databases">
        <title>Metagenome and Metagenome-Assembled Genomes of Archaea from a hot spring from the geothermal field of Los Azufres, Mexico.</title>
        <authorList>
            <person name="Marin-Paredes R."/>
            <person name="Martinez-Romero E."/>
            <person name="Servin-Garciduenas L.E."/>
        </authorList>
    </citation>
    <scope>NUCLEOTIDE SEQUENCE</scope>
    <source>
        <strain evidence="1">AZ1-454</strain>
    </source>
</reference>
<gene>
    <name evidence="1" type="ORF">TQ35_0000110</name>
</gene>
<keyword evidence="1" id="KW-0808">Transferase</keyword>
<accession>A0ACC6TL92</accession>
<proteinExistence type="predicted"/>
<evidence type="ECO:0000313" key="1">
    <source>
        <dbReference type="EMBL" id="MEW9490617.1"/>
    </source>
</evidence>
<organism evidence="1 2">
    <name type="scientific">Candidatus Aramenus sulfurataquae</name>
    <dbReference type="NCBI Taxonomy" id="1326980"/>
    <lineage>
        <taxon>Archaea</taxon>
        <taxon>Thermoproteota</taxon>
        <taxon>Thermoprotei</taxon>
        <taxon>Sulfolobales</taxon>
        <taxon>Sulfolobaceae</taxon>
        <taxon>Candidatus Aramenus</taxon>
    </lineage>
</organism>
<dbReference type="EC" id="2.7.8.26" evidence="1"/>
<sequence>MRALKGILAQFSFFTIIPSVKVEELEVVAEYSFTAPLVVGVIAGVVDFSAYFALWLAFKDIAKILLIAVVELIRGFNHLDGLLDVSDALMVKGDYERRLKALKDVEVGSGGIGGAILYFTLMLASVLLIPPPSLPSLFLLVSAEVSSRSIGLLVLATLKPMEGSFLGSLFHKHLSKRTGWLVVEAIPFLLPFLWVVYLPLYSLFYYLAKRELRGSSGDFTGFVITLSFPVLLMANEKFCSLFCSLHLFGI</sequence>